<organism evidence="2 3">
    <name type="scientific">Devosia lucknowensis</name>
    <dbReference type="NCBI Taxonomy" id="1096929"/>
    <lineage>
        <taxon>Bacteria</taxon>
        <taxon>Pseudomonadati</taxon>
        <taxon>Pseudomonadota</taxon>
        <taxon>Alphaproteobacteria</taxon>
        <taxon>Hyphomicrobiales</taxon>
        <taxon>Devosiaceae</taxon>
        <taxon>Devosia</taxon>
    </lineage>
</organism>
<evidence type="ECO:0000313" key="3">
    <source>
        <dbReference type="Proteomes" id="UP000194474"/>
    </source>
</evidence>
<evidence type="ECO:0000256" key="1">
    <source>
        <dbReference type="SAM" id="SignalP"/>
    </source>
</evidence>
<evidence type="ECO:0000313" key="2">
    <source>
        <dbReference type="EMBL" id="SMQ86007.1"/>
    </source>
</evidence>
<evidence type="ECO:0008006" key="4">
    <source>
        <dbReference type="Google" id="ProtNLM"/>
    </source>
</evidence>
<keyword evidence="1" id="KW-0732">Signal</keyword>
<dbReference type="OrthoDB" id="9153930at2"/>
<dbReference type="Pfam" id="PF16233">
    <property type="entry name" value="DUF4893"/>
    <property type="match status" value="1"/>
</dbReference>
<dbReference type="AlphaFoldDB" id="A0A1Y6GC00"/>
<dbReference type="EMBL" id="FXWK01000002">
    <property type="protein sequence ID" value="SMQ86007.1"/>
    <property type="molecule type" value="Genomic_DNA"/>
</dbReference>
<dbReference type="Proteomes" id="UP000194474">
    <property type="component" value="Unassembled WGS sequence"/>
</dbReference>
<sequence>MRTRPTKRMTLVMIAMLASQTATGMACDVPAGVEVSEADSDRMFDFFRSRSMGLAEALLSTDADARATVSGLFSGGDRYIDAIPDGKYRCRTIKLGGILPLTAYDYFACTISDGGSRIDKTSGSQRFSGTLTSAAQAVFYQGALHYGDEQPIAYGDDPERNQVGCIYRVGDDTTRRYRLELPAPMFESTHDVIELVPVK</sequence>
<dbReference type="RefSeq" id="WP_086471628.1">
    <property type="nucleotide sequence ID" value="NZ_FXWK01000002.1"/>
</dbReference>
<reference evidence="3" key="1">
    <citation type="submission" date="2017-04" db="EMBL/GenBank/DDBJ databases">
        <authorList>
            <person name="Varghese N."/>
            <person name="Submissions S."/>
        </authorList>
    </citation>
    <scope>NUCLEOTIDE SEQUENCE [LARGE SCALE GENOMIC DNA]</scope>
</reference>
<feature type="signal peptide" evidence="1">
    <location>
        <begin position="1"/>
        <end position="24"/>
    </location>
</feature>
<dbReference type="InterPro" id="IPR032609">
    <property type="entry name" value="DUF4893"/>
</dbReference>
<feature type="chain" id="PRO_5011003139" description="DUF4893 domain-containing protein" evidence="1">
    <location>
        <begin position="25"/>
        <end position="199"/>
    </location>
</feature>
<protein>
    <recommendedName>
        <fullName evidence="4">DUF4893 domain-containing protein</fullName>
    </recommendedName>
</protein>
<accession>A0A1Y6GC00</accession>
<dbReference type="PROSITE" id="PS51257">
    <property type="entry name" value="PROKAR_LIPOPROTEIN"/>
    <property type="match status" value="1"/>
</dbReference>
<keyword evidence="3" id="KW-1185">Reference proteome</keyword>
<name>A0A1Y6GC00_9HYPH</name>
<proteinExistence type="predicted"/>
<gene>
    <name evidence="2" type="ORF">SAMN06295905_3303</name>
</gene>